<name>A0AAV1QV61_9ROSI</name>
<organism evidence="1 2">
    <name type="scientific">Dovyalis caffra</name>
    <dbReference type="NCBI Taxonomy" id="77055"/>
    <lineage>
        <taxon>Eukaryota</taxon>
        <taxon>Viridiplantae</taxon>
        <taxon>Streptophyta</taxon>
        <taxon>Embryophyta</taxon>
        <taxon>Tracheophyta</taxon>
        <taxon>Spermatophyta</taxon>
        <taxon>Magnoliopsida</taxon>
        <taxon>eudicotyledons</taxon>
        <taxon>Gunneridae</taxon>
        <taxon>Pentapetalae</taxon>
        <taxon>rosids</taxon>
        <taxon>fabids</taxon>
        <taxon>Malpighiales</taxon>
        <taxon>Salicaceae</taxon>
        <taxon>Flacourtieae</taxon>
        <taxon>Dovyalis</taxon>
    </lineage>
</organism>
<sequence>MGVEFDGPSRAEIIMVEEENNAETNFQKVEMIANLFKHVSNTTKDRGIIE</sequence>
<dbReference type="EMBL" id="CAWUPB010000351">
    <property type="protein sequence ID" value="CAK7324427.1"/>
    <property type="molecule type" value="Genomic_DNA"/>
</dbReference>
<protein>
    <submittedName>
        <fullName evidence="1">Uncharacterized protein</fullName>
    </submittedName>
</protein>
<reference evidence="1 2" key="1">
    <citation type="submission" date="2024-01" db="EMBL/GenBank/DDBJ databases">
        <authorList>
            <person name="Waweru B."/>
        </authorList>
    </citation>
    <scope>NUCLEOTIDE SEQUENCE [LARGE SCALE GENOMIC DNA]</scope>
</reference>
<keyword evidence="2" id="KW-1185">Reference proteome</keyword>
<dbReference type="AlphaFoldDB" id="A0AAV1QV61"/>
<dbReference type="Proteomes" id="UP001314170">
    <property type="component" value="Unassembled WGS sequence"/>
</dbReference>
<gene>
    <name evidence="1" type="ORF">DCAF_LOCUS2073</name>
</gene>
<proteinExistence type="predicted"/>
<evidence type="ECO:0000313" key="1">
    <source>
        <dbReference type="EMBL" id="CAK7324427.1"/>
    </source>
</evidence>
<comment type="caution">
    <text evidence="1">The sequence shown here is derived from an EMBL/GenBank/DDBJ whole genome shotgun (WGS) entry which is preliminary data.</text>
</comment>
<evidence type="ECO:0000313" key="2">
    <source>
        <dbReference type="Proteomes" id="UP001314170"/>
    </source>
</evidence>
<accession>A0AAV1QV61</accession>